<dbReference type="EMBL" id="SRLO01000007">
    <property type="protein sequence ID" value="TNN87996.1"/>
    <property type="molecule type" value="Genomic_DNA"/>
</dbReference>
<keyword evidence="2" id="KW-1185">Reference proteome</keyword>
<name>A0A4Z2JCP6_9TELE</name>
<dbReference type="AlphaFoldDB" id="A0A4Z2JCP6"/>
<accession>A0A4Z2JCP6</accession>
<evidence type="ECO:0000313" key="1">
    <source>
        <dbReference type="EMBL" id="TNN87996.1"/>
    </source>
</evidence>
<proteinExistence type="predicted"/>
<gene>
    <name evidence="1" type="ORF">EYF80_001577</name>
</gene>
<comment type="caution">
    <text evidence="1">The sequence shown here is derived from an EMBL/GenBank/DDBJ whole genome shotgun (WGS) entry which is preliminary data.</text>
</comment>
<reference evidence="1 2" key="1">
    <citation type="submission" date="2019-03" db="EMBL/GenBank/DDBJ databases">
        <title>First draft genome of Liparis tanakae, snailfish: a comprehensive survey of snailfish specific genes.</title>
        <authorList>
            <person name="Kim W."/>
            <person name="Song I."/>
            <person name="Jeong J.-H."/>
            <person name="Kim D."/>
            <person name="Kim S."/>
            <person name="Ryu S."/>
            <person name="Song J.Y."/>
            <person name="Lee S.K."/>
        </authorList>
    </citation>
    <scope>NUCLEOTIDE SEQUENCE [LARGE SCALE GENOMIC DNA]</scope>
    <source>
        <tissue evidence="1">Muscle</tissue>
    </source>
</reference>
<dbReference type="Proteomes" id="UP000314294">
    <property type="component" value="Unassembled WGS sequence"/>
</dbReference>
<evidence type="ECO:0000313" key="2">
    <source>
        <dbReference type="Proteomes" id="UP000314294"/>
    </source>
</evidence>
<organism evidence="1 2">
    <name type="scientific">Liparis tanakae</name>
    <name type="common">Tanaka's snailfish</name>
    <dbReference type="NCBI Taxonomy" id="230148"/>
    <lineage>
        <taxon>Eukaryota</taxon>
        <taxon>Metazoa</taxon>
        <taxon>Chordata</taxon>
        <taxon>Craniata</taxon>
        <taxon>Vertebrata</taxon>
        <taxon>Euteleostomi</taxon>
        <taxon>Actinopterygii</taxon>
        <taxon>Neopterygii</taxon>
        <taxon>Teleostei</taxon>
        <taxon>Neoteleostei</taxon>
        <taxon>Acanthomorphata</taxon>
        <taxon>Eupercaria</taxon>
        <taxon>Perciformes</taxon>
        <taxon>Cottioidei</taxon>
        <taxon>Cottales</taxon>
        <taxon>Liparidae</taxon>
        <taxon>Liparis</taxon>
    </lineage>
</organism>
<sequence length="121" mass="13271">MSGHLFLKSTGHQPPELRQAMVDPVSAPLLYDLSKKSRGTVRAKQNNRTKEIKIQGYNPLTPLLFFRARICEALPGDMDPSACGWALSHWGQDRIGMGTGTGAAWHCLGWTHEGIICPSDA</sequence>
<protein>
    <submittedName>
        <fullName evidence="1">Uncharacterized protein</fullName>
    </submittedName>
</protein>